<dbReference type="EMBL" id="BOMS01000046">
    <property type="protein sequence ID" value="GIE67287.1"/>
    <property type="molecule type" value="Genomic_DNA"/>
</dbReference>
<name>A0ABQ4B9L7_9ACTN</name>
<dbReference type="CDD" id="cd16936">
    <property type="entry name" value="HATPase_RsbW-like"/>
    <property type="match status" value="1"/>
</dbReference>
<accession>A0ABQ4B9L7</accession>
<dbReference type="Gene3D" id="3.30.565.10">
    <property type="entry name" value="Histidine kinase-like ATPase, C-terminal domain"/>
    <property type="match status" value="1"/>
</dbReference>
<dbReference type="Gene3D" id="3.30.450.40">
    <property type="match status" value="1"/>
</dbReference>
<keyword evidence="4" id="KW-1185">Reference proteome</keyword>
<evidence type="ECO:0000256" key="1">
    <source>
        <dbReference type="ARBA" id="ARBA00022527"/>
    </source>
</evidence>
<keyword evidence="1" id="KW-0808">Transferase</keyword>
<dbReference type="SUPFAM" id="SSF55874">
    <property type="entry name" value="ATPase domain of HSP90 chaperone/DNA topoisomerase II/histidine kinase"/>
    <property type="match status" value="1"/>
</dbReference>
<comment type="caution">
    <text evidence="3">The sequence shown here is derived from an EMBL/GenBank/DDBJ whole genome shotgun (WGS) entry which is preliminary data.</text>
</comment>
<protein>
    <recommendedName>
        <fullName evidence="2">Histidine kinase/HSP90-like ATPase domain-containing protein</fullName>
    </recommendedName>
</protein>
<dbReference type="SUPFAM" id="SSF55781">
    <property type="entry name" value="GAF domain-like"/>
    <property type="match status" value="1"/>
</dbReference>
<gene>
    <name evidence="3" type="ORF">Apa02nite_033950</name>
</gene>
<dbReference type="InterPro" id="IPR036890">
    <property type="entry name" value="HATPase_C_sf"/>
</dbReference>
<dbReference type="PANTHER" id="PTHR35526:SF3">
    <property type="entry name" value="ANTI-SIGMA-F FACTOR RSBW"/>
    <property type="match status" value="1"/>
</dbReference>
<feature type="domain" description="Histidine kinase/HSP90-like ATPase" evidence="2">
    <location>
        <begin position="215"/>
        <end position="320"/>
    </location>
</feature>
<dbReference type="InterPro" id="IPR029016">
    <property type="entry name" value="GAF-like_dom_sf"/>
</dbReference>
<dbReference type="PANTHER" id="PTHR35526">
    <property type="entry name" value="ANTI-SIGMA-F FACTOR RSBW-RELATED"/>
    <property type="match status" value="1"/>
</dbReference>
<proteinExistence type="predicted"/>
<evidence type="ECO:0000313" key="3">
    <source>
        <dbReference type="EMBL" id="GIE67287.1"/>
    </source>
</evidence>
<sequence>MAETQRRDGDALDQVFDLVSAYGPDLATLCQAGPALIAETAGIGVSAGSGGQAPRTRFTSDPVSARLEAAQLDFDEGPCRDAATGGTVRATDLDDPQWLLRWPRFAPAALDAGVRAVCAVPLHAGGVHHDGAVDLYRRTPGEWTYSQPAATAFAAAAAELLTLEHLDLDLADSFAEQRLGDVVLDLAGSALVDARPGPTEDLPTLPVARWFTRHTVASLRWQVNAICVERGLPGPDTFRFVLAVHEAMTNVVQHGGGHGQLLLWRRADRLWCEISDHGPGIGTVWPAGGSGEPSGLWLIRQVCASVDVITDETGTRLRLSYPLPSTIGA</sequence>
<keyword evidence="1" id="KW-0723">Serine/threonine-protein kinase</keyword>
<keyword evidence="1" id="KW-0418">Kinase</keyword>
<dbReference type="Proteomes" id="UP000624709">
    <property type="component" value="Unassembled WGS sequence"/>
</dbReference>
<reference evidence="3 4" key="1">
    <citation type="submission" date="2021-01" db="EMBL/GenBank/DDBJ databases">
        <title>Whole genome shotgun sequence of Actinoplanes palleronii NBRC 14916.</title>
        <authorList>
            <person name="Komaki H."/>
            <person name="Tamura T."/>
        </authorList>
    </citation>
    <scope>NUCLEOTIDE SEQUENCE [LARGE SCALE GENOMIC DNA]</scope>
    <source>
        <strain evidence="3 4">NBRC 14916</strain>
    </source>
</reference>
<evidence type="ECO:0000259" key="2">
    <source>
        <dbReference type="Pfam" id="PF13581"/>
    </source>
</evidence>
<dbReference type="InterPro" id="IPR050267">
    <property type="entry name" value="Anti-sigma-factor_SerPK"/>
</dbReference>
<dbReference type="Pfam" id="PF13581">
    <property type="entry name" value="HATPase_c_2"/>
    <property type="match status" value="1"/>
</dbReference>
<dbReference type="RefSeq" id="WP_203825807.1">
    <property type="nucleotide sequence ID" value="NZ_BAAATY010000014.1"/>
</dbReference>
<organism evidence="3 4">
    <name type="scientific">Actinoplanes palleronii</name>
    <dbReference type="NCBI Taxonomy" id="113570"/>
    <lineage>
        <taxon>Bacteria</taxon>
        <taxon>Bacillati</taxon>
        <taxon>Actinomycetota</taxon>
        <taxon>Actinomycetes</taxon>
        <taxon>Micromonosporales</taxon>
        <taxon>Micromonosporaceae</taxon>
        <taxon>Actinoplanes</taxon>
    </lineage>
</organism>
<evidence type="ECO:0000313" key="4">
    <source>
        <dbReference type="Proteomes" id="UP000624709"/>
    </source>
</evidence>
<dbReference type="InterPro" id="IPR003594">
    <property type="entry name" value="HATPase_dom"/>
</dbReference>